<accession>A0A1R1EPM3</accession>
<feature type="transmembrane region" description="Helical" evidence="7">
    <location>
        <begin position="167"/>
        <end position="188"/>
    </location>
</feature>
<name>A0A1R1EPM3_9BACL</name>
<proteinExistence type="inferred from homology"/>
<dbReference type="InterPro" id="IPR000515">
    <property type="entry name" value="MetI-like"/>
</dbReference>
<evidence type="ECO:0000259" key="8">
    <source>
        <dbReference type="PROSITE" id="PS50928"/>
    </source>
</evidence>
<gene>
    <name evidence="9" type="ORF">BK138_18070</name>
</gene>
<dbReference type="GO" id="GO:0055085">
    <property type="term" value="P:transmembrane transport"/>
    <property type="evidence" value="ECO:0007669"/>
    <property type="project" value="InterPro"/>
</dbReference>
<dbReference type="RefSeq" id="WP_076171427.1">
    <property type="nucleotide sequence ID" value="NZ_MRTP01000004.1"/>
</dbReference>
<feature type="transmembrane region" description="Helical" evidence="7">
    <location>
        <begin position="18"/>
        <end position="36"/>
    </location>
</feature>
<keyword evidence="10" id="KW-1185">Reference proteome</keyword>
<dbReference type="Pfam" id="PF00528">
    <property type="entry name" value="BPD_transp_1"/>
    <property type="match status" value="1"/>
</dbReference>
<dbReference type="PANTHER" id="PTHR30193:SF44">
    <property type="entry name" value="LACTOSE TRANSPORT SYSTEM PERMEASE PROTEIN LACF"/>
    <property type="match status" value="1"/>
</dbReference>
<feature type="transmembrane region" description="Helical" evidence="7">
    <location>
        <begin position="218"/>
        <end position="236"/>
    </location>
</feature>
<keyword evidence="2 7" id="KW-0813">Transport</keyword>
<dbReference type="Proteomes" id="UP000187172">
    <property type="component" value="Unassembled WGS sequence"/>
</dbReference>
<evidence type="ECO:0000313" key="9">
    <source>
        <dbReference type="EMBL" id="OMF53729.1"/>
    </source>
</evidence>
<feature type="domain" description="ABC transmembrane type-1" evidence="8">
    <location>
        <begin position="78"/>
        <end position="292"/>
    </location>
</feature>
<dbReference type="InterPro" id="IPR051393">
    <property type="entry name" value="ABC_transporter_permease"/>
</dbReference>
<feature type="transmembrane region" description="Helical" evidence="7">
    <location>
        <begin position="114"/>
        <end position="131"/>
    </location>
</feature>
<dbReference type="InterPro" id="IPR035906">
    <property type="entry name" value="MetI-like_sf"/>
</dbReference>
<evidence type="ECO:0000313" key="10">
    <source>
        <dbReference type="Proteomes" id="UP000187172"/>
    </source>
</evidence>
<evidence type="ECO:0000256" key="2">
    <source>
        <dbReference type="ARBA" id="ARBA00022448"/>
    </source>
</evidence>
<evidence type="ECO:0000256" key="5">
    <source>
        <dbReference type="ARBA" id="ARBA00022989"/>
    </source>
</evidence>
<dbReference type="SUPFAM" id="SSF161098">
    <property type="entry name" value="MetI-like"/>
    <property type="match status" value="1"/>
</dbReference>
<feature type="transmembrane region" description="Helical" evidence="7">
    <location>
        <begin position="82"/>
        <end position="102"/>
    </location>
</feature>
<dbReference type="PANTHER" id="PTHR30193">
    <property type="entry name" value="ABC TRANSPORTER PERMEASE PROTEIN"/>
    <property type="match status" value="1"/>
</dbReference>
<dbReference type="STRING" id="297318.BK138_18070"/>
<sequence>MLAATNKKRWSKLWKHRYLYLMVLPGMITVLVFSYFPMYGITIAFKDYNASKGIMGSPWVGFKYFTTFFHDPMAFRVLKNTLLLGLYTLLWSFPAPIILALLFNELRNKHFKKFVQTVSYFPHFISVVIVAGMLKDFTARDGLFNQIITYFGGTPIMFLLEPGYFRTIFISSGIWQGVGFGTIIYLAALSGIDPTYYDVAEVDGASRWKKIVHITWPSIKPTTIILLIFALGGILGSDFQKIILLYSPETYSVADVIGSYVYRQGILGARYEYTTAIGLFMSVISFVILYITNWVSRKVSETSLF</sequence>
<evidence type="ECO:0000256" key="7">
    <source>
        <dbReference type="RuleBase" id="RU363032"/>
    </source>
</evidence>
<dbReference type="GO" id="GO:0005886">
    <property type="term" value="C:plasma membrane"/>
    <property type="evidence" value="ECO:0007669"/>
    <property type="project" value="UniProtKB-SubCell"/>
</dbReference>
<dbReference type="EMBL" id="MRTP01000004">
    <property type="protein sequence ID" value="OMF53729.1"/>
    <property type="molecule type" value="Genomic_DNA"/>
</dbReference>
<reference evidence="9 10" key="1">
    <citation type="submission" date="2016-11" db="EMBL/GenBank/DDBJ databases">
        <title>Paenibacillus species isolates.</title>
        <authorList>
            <person name="Beno S.M."/>
        </authorList>
    </citation>
    <scope>NUCLEOTIDE SEQUENCE [LARGE SCALE GENOMIC DNA]</scope>
    <source>
        <strain evidence="9 10">FSL R5-0378</strain>
    </source>
</reference>
<evidence type="ECO:0000256" key="3">
    <source>
        <dbReference type="ARBA" id="ARBA00022475"/>
    </source>
</evidence>
<comment type="similarity">
    <text evidence="7">Belongs to the binding-protein-dependent transport system permease family.</text>
</comment>
<dbReference type="Gene3D" id="1.10.3720.10">
    <property type="entry name" value="MetI-like"/>
    <property type="match status" value="1"/>
</dbReference>
<dbReference type="AlphaFoldDB" id="A0A1R1EPM3"/>
<feature type="transmembrane region" description="Helical" evidence="7">
    <location>
        <begin position="143"/>
        <end position="160"/>
    </location>
</feature>
<organism evidence="9 10">
    <name type="scientific">Paenibacillus rhizosphaerae</name>
    <dbReference type="NCBI Taxonomy" id="297318"/>
    <lineage>
        <taxon>Bacteria</taxon>
        <taxon>Bacillati</taxon>
        <taxon>Bacillota</taxon>
        <taxon>Bacilli</taxon>
        <taxon>Bacillales</taxon>
        <taxon>Paenibacillaceae</taxon>
        <taxon>Paenibacillus</taxon>
    </lineage>
</organism>
<dbReference type="PROSITE" id="PS50928">
    <property type="entry name" value="ABC_TM1"/>
    <property type="match status" value="1"/>
</dbReference>
<dbReference type="CDD" id="cd06261">
    <property type="entry name" value="TM_PBP2"/>
    <property type="match status" value="1"/>
</dbReference>
<protein>
    <submittedName>
        <fullName evidence="9">Sugar ABC transporter permease</fullName>
    </submittedName>
</protein>
<keyword evidence="5 7" id="KW-1133">Transmembrane helix</keyword>
<keyword evidence="6 7" id="KW-0472">Membrane</keyword>
<evidence type="ECO:0000256" key="1">
    <source>
        <dbReference type="ARBA" id="ARBA00004651"/>
    </source>
</evidence>
<comment type="caution">
    <text evidence="9">The sequence shown here is derived from an EMBL/GenBank/DDBJ whole genome shotgun (WGS) entry which is preliminary data.</text>
</comment>
<keyword evidence="3" id="KW-1003">Cell membrane</keyword>
<feature type="transmembrane region" description="Helical" evidence="7">
    <location>
        <begin position="273"/>
        <end position="295"/>
    </location>
</feature>
<keyword evidence="4 7" id="KW-0812">Transmembrane</keyword>
<comment type="subcellular location">
    <subcellularLocation>
        <location evidence="1 7">Cell membrane</location>
        <topology evidence="1 7">Multi-pass membrane protein</topology>
    </subcellularLocation>
</comment>
<evidence type="ECO:0000256" key="4">
    <source>
        <dbReference type="ARBA" id="ARBA00022692"/>
    </source>
</evidence>
<evidence type="ECO:0000256" key="6">
    <source>
        <dbReference type="ARBA" id="ARBA00023136"/>
    </source>
</evidence>